<dbReference type="PANTHER" id="PTHR32552">
    <property type="entry name" value="FERRICHROME IRON RECEPTOR-RELATED"/>
    <property type="match status" value="1"/>
</dbReference>
<evidence type="ECO:0000259" key="15">
    <source>
        <dbReference type="Pfam" id="PF00593"/>
    </source>
</evidence>
<keyword evidence="5 11" id="KW-0812">Transmembrane</keyword>
<keyword evidence="18" id="KW-1185">Reference proteome</keyword>
<evidence type="ECO:0000313" key="18">
    <source>
        <dbReference type="Proteomes" id="UP000058599"/>
    </source>
</evidence>
<keyword evidence="17" id="KW-0675">Receptor</keyword>
<dbReference type="Gene3D" id="2.40.170.20">
    <property type="entry name" value="TonB-dependent receptor, beta-barrel domain"/>
    <property type="match status" value="1"/>
</dbReference>
<evidence type="ECO:0000256" key="2">
    <source>
        <dbReference type="ARBA" id="ARBA00022448"/>
    </source>
</evidence>
<evidence type="ECO:0000256" key="8">
    <source>
        <dbReference type="ARBA" id="ARBA00023077"/>
    </source>
</evidence>
<reference evidence="17 18" key="1">
    <citation type="journal article" date="2016" name="BMC Genomics">
        <title>Genomic analysis of the nitrate-respiring Sphingopyxis granuli (formerly Sphingomonas macrogoltabida) strain TFA.</title>
        <authorList>
            <person name="Garcia-Romero I."/>
            <person name="Perez-Pulido A.J."/>
            <person name="Gonzalez-Flores Y.E."/>
            <person name="Reyes-Ramirez F."/>
            <person name="Santero E."/>
            <person name="Floriano B."/>
        </authorList>
    </citation>
    <scope>NUCLEOTIDE SEQUENCE [LARGE SCALE GENOMIC DNA]</scope>
    <source>
        <strain evidence="17 18">TFA</strain>
    </source>
</reference>
<dbReference type="InterPro" id="IPR000531">
    <property type="entry name" value="Beta-barrel_TonB"/>
</dbReference>
<feature type="signal peptide" evidence="14">
    <location>
        <begin position="1"/>
        <end position="32"/>
    </location>
</feature>
<evidence type="ECO:0000256" key="6">
    <source>
        <dbReference type="ARBA" id="ARBA00023004"/>
    </source>
</evidence>
<dbReference type="GO" id="GO:0009279">
    <property type="term" value="C:cell outer membrane"/>
    <property type="evidence" value="ECO:0007669"/>
    <property type="project" value="UniProtKB-SubCell"/>
</dbReference>
<evidence type="ECO:0000256" key="4">
    <source>
        <dbReference type="ARBA" id="ARBA00022496"/>
    </source>
</evidence>
<dbReference type="RefSeq" id="WP_067182300.1">
    <property type="nucleotide sequence ID" value="NZ_CP012199.1"/>
</dbReference>
<evidence type="ECO:0000256" key="9">
    <source>
        <dbReference type="ARBA" id="ARBA00023136"/>
    </source>
</evidence>
<evidence type="ECO:0000256" key="5">
    <source>
        <dbReference type="ARBA" id="ARBA00022692"/>
    </source>
</evidence>
<evidence type="ECO:0000256" key="12">
    <source>
        <dbReference type="RuleBase" id="RU003357"/>
    </source>
</evidence>
<dbReference type="SUPFAM" id="SSF56935">
    <property type="entry name" value="Porins"/>
    <property type="match status" value="1"/>
</dbReference>
<gene>
    <name evidence="17" type="ORF">SGRAN_1545</name>
</gene>
<dbReference type="PANTHER" id="PTHR32552:SF81">
    <property type="entry name" value="TONB-DEPENDENT OUTER MEMBRANE RECEPTOR"/>
    <property type="match status" value="1"/>
</dbReference>
<evidence type="ECO:0000259" key="16">
    <source>
        <dbReference type="Pfam" id="PF07715"/>
    </source>
</evidence>
<dbReference type="EMBL" id="CP012199">
    <property type="protein sequence ID" value="AMG73929.1"/>
    <property type="molecule type" value="Genomic_DNA"/>
</dbReference>
<evidence type="ECO:0000256" key="7">
    <source>
        <dbReference type="ARBA" id="ARBA00023065"/>
    </source>
</evidence>
<feature type="chain" id="PRO_5041652847" evidence="14">
    <location>
        <begin position="33"/>
        <end position="828"/>
    </location>
</feature>
<dbReference type="InterPro" id="IPR039426">
    <property type="entry name" value="TonB-dep_rcpt-like"/>
</dbReference>
<sequence length="828" mass="90308">MTARYSSVRRTFPASYWTLALALLFAAEPAAAQEAGDAPRPDAALDAAPNAQGSGSYGGDIVVTARRRAETAQDVPIAISVVGGDQIDNTGSFNVGRLQQLAPTLQFYSSNPRNTAVNIRGIGAPFGLTNDGIEQGVGIYVDDVYYSRVASATFDFLDVAQIEVLRGPQGTLYGKNTTAGAINITTNQPTFDFEGKAEISIGNLNFKQAKAAISGPLTDHLAARIALSSTSRRGTIYNVTTDRWVQSQDNIGIRGQLLWQPNDDLSVTLSGDWSKQDAVCCASVFVRTGATQRPLNRQYAALAAAQGYTVPSTNPYDRLTDLDASLNAGNEIGGVALRVKWDVGPGTLTSVTAWRYWDWQPENDRDFTGLPIVTKSQNPSQQNQYTQELRYNYTGDRFDFVLGGFYYYQRIDTQGTEQHGPASSRWTLNPGSDSTLFDPLVTGCGPSASNQLACTPSVLDGLTAINTQFLKNTSAALFGKASWKISDQFTIQPGVRLNYDKKEGFYQRRVFAGDGTPVVFGPTDAVTLARLGVFAPQEYAPEFSDWNFSYDLTATYKATRDLLLYATYAKTFKSGGINQNGVPNDANNNPLLGAATVKPESVNHYEVGIKTEFWDRRATFNLTAFRTDIKNFQANVNNGQFGVLRGYLANAGKVRTQGVEGDFSIRPSERFRAYVNGAYTDAKYVKFVDAPCAPEQSGGTNSPPNCDVSGQWLPGVSKWAFSFGAEVNAESKLFDQDGQFYFGYDGSYRSDWSSNPTPSAYTWVKGYSLSNFRAGFRTESGFDLFAWVRNAFDRNYIDQLSVGPGNTGLITGLPGDPRTWGGTIKARF</sequence>
<feature type="compositionally biased region" description="Low complexity" evidence="13">
    <location>
        <begin position="35"/>
        <end position="51"/>
    </location>
</feature>
<evidence type="ECO:0000313" key="17">
    <source>
        <dbReference type="EMBL" id="AMG73929.1"/>
    </source>
</evidence>
<evidence type="ECO:0000256" key="11">
    <source>
        <dbReference type="PROSITE-ProRule" id="PRU01360"/>
    </source>
</evidence>
<dbReference type="KEGG" id="sgi:SGRAN_1545"/>
<keyword evidence="10 11" id="KW-0998">Cell outer membrane</keyword>
<keyword evidence="8 12" id="KW-0798">TonB box</keyword>
<keyword evidence="4" id="KW-0410">Iron transport</keyword>
<keyword evidence="9 11" id="KW-0472">Membrane</keyword>
<accession>A0AA86L2C6</accession>
<protein>
    <submittedName>
        <fullName evidence="17">TonB-dependent receptor</fullName>
    </submittedName>
</protein>
<dbReference type="Pfam" id="PF07715">
    <property type="entry name" value="Plug"/>
    <property type="match status" value="1"/>
</dbReference>
<keyword evidence="7" id="KW-0406">Ion transport</keyword>
<evidence type="ECO:0000256" key="10">
    <source>
        <dbReference type="ARBA" id="ARBA00023237"/>
    </source>
</evidence>
<dbReference type="InterPro" id="IPR012910">
    <property type="entry name" value="Plug_dom"/>
</dbReference>
<comment type="subcellular location">
    <subcellularLocation>
        <location evidence="1 11">Cell outer membrane</location>
        <topology evidence="1 11">Multi-pass membrane protein</topology>
    </subcellularLocation>
</comment>
<keyword evidence="14" id="KW-0732">Signal</keyword>
<evidence type="ECO:0000256" key="1">
    <source>
        <dbReference type="ARBA" id="ARBA00004571"/>
    </source>
</evidence>
<keyword evidence="6" id="KW-0408">Iron</keyword>
<comment type="similarity">
    <text evidence="11 12">Belongs to the TonB-dependent receptor family.</text>
</comment>
<dbReference type="GO" id="GO:0006826">
    <property type="term" value="P:iron ion transport"/>
    <property type="evidence" value="ECO:0007669"/>
    <property type="project" value="UniProtKB-KW"/>
</dbReference>
<feature type="region of interest" description="Disordered" evidence="13">
    <location>
        <begin position="35"/>
        <end position="54"/>
    </location>
</feature>
<evidence type="ECO:0000256" key="14">
    <source>
        <dbReference type="SAM" id="SignalP"/>
    </source>
</evidence>
<dbReference type="Pfam" id="PF00593">
    <property type="entry name" value="TonB_dep_Rec_b-barrel"/>
    <property type="match status" value="1"/>
</dbReference>
<dbReference type="CDD" id="cd01347">
    <property type="entry name" value="ligand_gated_channel"/>
    <property type="match status" value="1"/>
</dbReference>
<dbReference type="InterPro" id="IPR036942">
    <property type="entry name" value="Beta-barrel_TonB_sf"/>
</dbReference>
<keyword evidence="2 11" id="KW-0813">Transport</keyword>
<keyword evidence="3 11" id="KW-1134">Transmembrane beta strand</keyword>
<dbReference type="PROSITE" id="PS52016">
    <property type="entry name" value="TONB_DEPENDENT_REC_3"/>
    <property type="match status" value="1"/>
</dbReference>
<name>A0AA86L2C6_9SPHN</name>
<dbReference type="AlphaFoldDB" id="A0AA86L2C6"/>
<evidence type="ECO:0000256" key="3">
    <source>
        <dbReference type="ARBA" id="ARBA00022452"/>
    </source>
</evidence>
<organism evidence="17 18">
    <name type="scientific">Sphingopyxis granuli</name>
    <dbReference type="NCBI Taxonomy" id="267128"/>
    <lineage>
        <taxon>Bacteria</taxon>
        <taxon>Pseudomonadati</taxon>
        <taxon>Pseudomonadota</taxon>
        <taxon>Alphaproteobacteria</taxon>
        <taxon>Sphingomonadales</taxon>
        <taxon>Sphingomonadaceae</taxon>
        <taxon>Sphingopyxis</taxon>
    </lineage>
</organism>
<evidence type="ECO:0000256" key="13">
    <source>
        <dbReference type="SAM" id="MobiDB-lite"/>
    </source>
</evidence>
<dbReference type="Proteomes" id="UP000058599">
    <property type="component" value="Chromosome"/>
</dbReference>
<proteinExistence type="inferred from homology"/>
<feature type="domain" description="TonB-dependent receptor-like beta-barrel" evidence="15">
    <location>
        <begin position="298"/>
        <end position="790"/>
    </location>
</feature>
<feature type="domain" description="TonB-dependent receptor plug" evidence="16">
    <location>
        <begin position="72"/>
        <end position="181"/>
    </location>
</feature>